<reference evidence="8 9" key="1">
    <citation type="submission" date="2021-08" db="EMBL/GenBank/DDBJ databases">
        <title>Massilia sp. R798.</title>
        <authorList>
            <person name="Baek J.H."/>
            <person name="Jung H.S."/>
            <person name="Kim K.R."/>
            <person name="Jeon C.O."/>
        </authorList>
    </citation>
    <scope>NUCLEOTIDE SEQUENCE [LARGE SCALE GENOMIC DNA]</scope>
    <source>
        <strain evidence="8 9">R798</strain>
    </source>
</reference>
<dbReference type="Pfam" id="PF03772">
    <property type="entry name" value="Competence"/>
    <property type="match status" value="1"/>
</dbReference>
<feature type="domain" description="Metallo-beta-lactamase" evidence="7">
    <location>
        <begin position="534"/>
        <end position="729"/>
    </location>
</feature>
<evidence type="ECO:0000256" key="4">
    <source>
        <dbReference type="ARBA" id="ARBA00022989"/>
    </source>
</evidence>
<dbReference type="Pfam" id="PF13567">
    <property type="entry name" value="DUF4131"/>
    <property type="match status" value="1"/>
</dbReference>
<dbReference type="SUPFAM" id="SSF56281">
    <property type="entry name" value="Metallo-hydrolase/oxidoreductase"/>
    <property type="match status" value="1"/>
</dbReference>
<dbReference type="Pfam" id="PF00753">
    <property type="entry name" value="Lactamase_B"/>
    <property type="match status" value="1"/>
</dbReference>
<comment type="subcellular location">
    <subcellularLocation>
        <location evidence="1">Cell membrane</location>
        <topology evidence="1">Multi-pass membrane protein</topology>
    </subcellularLocation>
</comment>
<dbReference type="Gene3D" id="3.60.15.10">
    <property type="entry name" value="Ribonuclease Z/Hydroxyacylglutathione hydrolase-like"/>
    <property type="match status" value="1"/>
</dbReference>
<dbReference type="PANTHER" id="PTHR30619:SF1">
    <property type="entry name" value="RECOMBINATION PROTEIN 2"/>
    <property type="match status" value="1"/>
</dbReference>
<evidence type="ECO:0000256" key="5">
    <source>
        <dbReference type="ARBA" id="ARBA00023136"/>
    </source>
</evidence>
<protein>
    <submittedName>
        <fullName evidence="8">DNA internalization-related competence protein ComEC/Rec2</fullName>
    </submittedName>
</protein>
<dbReference type="InterPro" id="IPR004797">
    <property type="entry name" value="Competence_ComEC/Rec2"/>
</dbReference>
<dbReference type="NCBIfam" id="TIGR00361">
    <property type="entry name" value="ComEC_Rec2"/>
    <property type="match status" value="1"/>
</dbReference>
<dbReference type="CDD" id="cd07731">
    <property type="entry name" value="ComA-like_MBL-fold"/>
    <property type="match status" value="1"/>
</dbReference>
<dbReference type="InterPro" id="IPR004477">
    <property type="entry name" value="ComEC_N"/>
</dbReference>
<dbReference type="InterPro" id="IPR052159">
    <property type="entry name" value="Competence_DNA_uptake"/>
</dbReference>
<dbReference type="InterPro" id="IPR025405">
    <property type="entry name" value="DUF4131"/>
</dbReference>
<comment type="caution">
    <text evidence="8">The sequence shown here is derived from an EMBL/GenBank/DDBJ whole genome shotgun (WGS) entry which is preliminary data.</text>
</comment>
<proteinExistence type="predicted"/>
<dbReference type="EMBL" id="JAFBIL020000003">
    <property type="protein sequence ID" value="MBZ2207575.1"/>
    <property type="molecule type" value="Genomic_DNA"/>
</dbReference>
<dbReference type="RefSeq" id="WP_223468059.1">
    <property type="nucleotide sequence ID" value="NZ_JAFBIL020000003.1"/>
</dbReference>
<name>A0ABS7SP50_9BURK</name>
<evidence type="ECO:0000313" key="9">
    <source>
        <dbReference type="Proteomes" id="UP000809349"/>
    </source>
</evidence>
<accession>A0ABS7SP50</accession>
<dbReference type="InterPro" id="IPR001279">
    <property type="entry name" value="Metallo-B-lactamas"/>
</dbReference>
<evidence type="ECO:0000259" key="7">
    <source>
        <dbReference type="SMART" id="SM00849"/>
    </source>
</evidence>
<feature type="transmembrane region" description="Helical" evidence="6">
    <location>
        <begin position="446"/>
        <end position="466"/>
    </location>
</feature>
<feature type="transmembrane region" description="Helical" evidence="6">
    <location>
        <begin position="289"/>
        <end position="308"/>
    </location>
</feature>
<dbReference type="InterPro" id="IPR036866">
    <property type="entry name" value="RibonucZ/Hydroxyglut_hydro"/>
</dbReference>
<sequence length="784" mass="84065">MRCLILGVVSGAALLQTRASLPGDAVLAGLAAAGVLMLVFRHAALALLAGVALGFCWAAYIAQLALAPNLSKADEGCDLTVVGIVDSLPYTFDQGVRFHLKVEEARGAQFPVPPRLALAWYTGFRDARQQVGNVQPGERWRLTVRLQRPHGNANPHGFDYEAWLLEQGIRATGYVRPDAGNQRIDSFVPSFSSIVGSARATLRARIRAALPDQPYAGVIVALVVGDQRAIDQSDWKVFNRTGISHLVSISGLHITMVAGLFAWIASSLWRRSFFTSAQLPLIIPAQKVAALAGAGVGLVYVLLAGFGIPAQRTLYMLTVVAIALWCGRLASVSHVLCTALGVVVLIDPWAVLAPGFWLSFGAVAMILYATSGRIAPREARMAGALRVAAHTQAVVTIGLVPLTMLLFSQVSLVSPIANALAIPLVSFIVTPLSLAGSLLPAPLSHIVLGAAHLVMAALAALLGWLGDLPLAVWTAPAPEPWMFAFALAGTLWMLAPRGWPVRWIGVAGWLPMLANLPTHPPAGEMHVTAFDVGQGTALLIETSSHRLLYDTGPRYSDESNGGNRVILPYLRGRGIERLDGIMVSHSDVDHAGGALDILAAIKTGWVASSLRADHPVVKASPSHHRCAAGQRWHWDGIRFDVLHPTSESYADTGLKANARSCTLRISAGKHAILLAGDIEAAQEAQLLTRAPHGLQSQVLLAPHHGSGTSSTQAFLTGVGPHVALFQVGYRNRYRHPKAEVVERYEKMGVTRLRTDESGAVTFRFGAALGATEYRRERARYWHLR</sequence>
<keyword evidence="5 6" id="KW-0472">Membrane</keyword>
<evidence type="ECO:0000313" key="8">
    <source>
        <dbReference type="EMBL" id="MBZ2207575.1"/>
    </source>
</evidence>
<evidence type="ECO:0000256" key="3">
    <source>
        <dbReference type="ARBA" id="ARBA00022692"/>
    </source>
</evidence>
<feature type="transmembrane region" description="Helical" evidence="6">
    <location>
        <begin position="315"/>
        <end position="346"/>
    </location>
</feature>
<feature type="transmembrane region" description="Helical" evidence="6">
    <location>
        <begin position="419"/>
        <end position="439"/>
    </location>
</feature>
<keyword evidence="9" id="KW-1185">Reference proteome</keyword>
<dbReference type="PANTHER" id="PTHR30619">
    <property type="entry name" value="DNA INTERNALIZATION/COMPETENCE PROTEIN COMEC/REC2"/>
    <property type="match status" value="1"/>
</dbReference>
<feature type="transmembrane region" description="Helical" evidence="6">
    <location>
        <begin position="383"/>
        <end position="407"/>
    </location>
</feature>
<dbReference type="SMART" id="SM00849">
    <property type="entry name" value="Lactamase_B"/>
    <property type="match status" value="1"/>
</dbReference>
<dbReference type="NCBIfam" id="TIGR00360">
    <property type="entry name" value="ComEC_N-term"/>
    <property type="match status" value="1"/>
</dbReference>
<keyword evidence="2" id="KW-1003">Cell membrane</keyword>
<keyword evidence="3 6" id="KW-0812">Transmembrane</keyword>
<evidence type="ECO:0000256" key="2">
    <source>
        <dbReference type="ARBA" id="ARBA00022475"/>
    </source>
</evidence>
<feature type="transmembrane region" description="Helical" evidence="6">
    <location>
        <begin position="246"/>
        <end position="269"/>
    </location>
</feature>
<gene>
    <name evidence="8" type="ORF">I4X03_009920</name>
</gene>
<evidence type="ECO:0000256" key="1">
    <source>
        <dbReference type="ARBA" id="ARBA00004651"/>
    </source>
</evidence>
<dbReference type="InterPro" id="IPR035681">
    <property type="entry name" value="ComA-like_MBL"/>
</dbReference>
<keyword evidence="4 6" id="KW-1133">Transmembrane helix</keyword>
<feature type="transmembrane region" description="Helical" evidence="6">
    <location>
        <begin position="43"/>
        <end position="62"/>
    </location>
</feature>
<feature type="transmembrane region" description="Helical" evidence="6">
    <location>
        <begin position="352"/>
        <end position="371"/>
    </location>
</feature>
<organism evidence="8 9">
    <name type="scientific">Massilia soli</name>
    <dbReference type="NCBI Taxonomy" id="2792854"/>
    <lineage>
        <taxon>Bacteria</taxon>
        <taxon>Pseudomonadati</taxon>
        <taxon>Pseudomonadota</taxon>
        <taxon>Betaproteobacteria</taxon>
        <taxon>Burkholderiales</taxon>
        <taxon>Oxalobacteraceae</taxon>
        <taxon>Telluria group</taxon>
        <taxon>Massilia</taxon>
    </lineage>
</organism>
<dbReference type="Proteomes" id="UP000809349">
    <property type="component" value="Unassembled WGS sequence"/>
</dbReference>
<evidence type="ECO:0000256" key="6">
    <source>
        <dbReference type="SAM" id="Phobius"/>
    </source>
</evidence>